<dbReference type="Gene3D" id="3.20.20.140">
    <property type="entry name" value="Metal-dependent hydrolases"/>
    <property type="match status" value="1"/>
</dbReference>
<dbReference type="InterPro" id="IPR013108">
    <property type="entry name" value="Amidohydro_3"/>
</dbReference>
<feature type="region of interest" description="Disordered" evidence="1">
    <location>
        <begin position="394"/>
        <end position="413"/>
    </location>
</feature>
<gene>
    <name evidence="3" type="ORF">GXW71_08025</name>
</gene>
<evidence type="ECO:0000259" key="2">
    <source>
        <dbReference type="Pfam" id="PF07969"/>
    </source>
</evidence>
<feature type="domain" description="Amidohydrolase 3" evidence="2">
    <location>
        <begin position="47"/>
        <end position="396"/>
    </location>
</feature>
<dbReference type="Gene3D" id="2.30.40.10">
    <property type="entry name" value="Urease, subunit C, domain 1"/>
    <property type="match status" value="1"/>
</dbReference>
<proteinExistence type="predicted"/>
<dbReference type="CDD" id="cd01293">
    <property type="entry name" value="Bact_CD"/>
    <property type="match status" value="1"/>
</dbReference>
<accession>A0ABS5EVH4</accession>
<dbReference type="RefSeq" id="WP_211851897.1">
    <property type="nucleotide sequence ID" value="NZ_JAAGBB010000007.1"/>
</dbReference>
<evidence type="ECO:0000256" key="1">
    <source>
        <dbReference type="SAM" id="MobiDB-lite"/>
    </source>
</evidence>
<organism evidence="3 4">
    <name type="scientific">Plastoroseomonas hellenica</name>
    <dbReference type="NCBI Taxonomy" id="2687306"/>
    <lineage>
        <taxon>Bacteria</taxon>
        <taxon>Pseudomonadati</taxon>
        <taxon>Pseudomonadota</taxon>
        <taxon>Alphaproteobacteria</taxon>
        <taxon>Acetobacterales</taxon>
        <taxon>Acetobacteraceae</taxon>
        <taxon>Plastoroseomonas</taxon>
    </lineage>
</organism>
<dbReference type="Pfam" id="PF07969">
    <property type="entry name" value="Amidohydro_3"/>
    <property type="match status" value="1"/>
</dbReference>
<reference evidence="4" key="1">
    <citation type="journal article" date="2021" name="Syst. Appl. Microbiol.">
        <title>Roseomonas hellenica sp. nov., isolated from roots of wild-growing Alkanna tinctoria.</title>
        <authorList>
            <person name="Rat A."/>
            <person name="Naranjo H.D."/>
            <person name="Lebbe L."/>
            <person name="Cnockaert M."/>
            <person name="Krigas N."/>
            <person name="Grigoriadou K."/>
            <person name="Maloupa E."/>
            <person name="Willems A."/>
        </authorList>
    </citation>
    <scope>NUCLEOTIDE SEQUENCE [LARGE SCALE GENOMIC DNA]</scope>
    <source>
        <strain evidence="4">LMG 31523</strain>
    </source>
</reference>
<name>A0ABS5EVH4_9PROT</name>
<dbReference type="InterPro" id="IPR052349">
    <property type="entry name" value="Metallo-hydrolase_Enzymes"/>
</dbReference>
<dbReference type="SUPFAM" id="SSF51556">
    <property type="entry name" value="Metallo-dependent hydrolases"/>
    <property type="match status" value="1"/>
</dbReference>
<evidence type="ECO:0000313" key="4">
    <source>
        <dbReference type="Proteomes" id="UP001196870"/>
    </source>
</evidence>
<comment type="caution">
    <text evidence="3">The sequence shown here is derived from an EMBL/GenBank/DDBJ whole genome shotgun (WGS) entry which is preliminary data.</text>
</comment>
<keyword evidence="4" id="KW-1185">Reference proteome</keyword>
<dbReference type="EMBL" id="JAAGBB010000007">
    <property type="protein sequence ID" value="MBR0664301.1"/>
    <property type="molecule type" value="Genomic_DNA"/>
</dbReference>
<evidence type="ECO:0000313" key="3">
    <source>
        <dbReference type="EMBL" id="MBR0664301.1"/>
    </source>
</evidence>
<dbReference type="InterPro" id="IPR032466">
    <property type="entry name" value="Metal_Hydrolase"/>
</dbReference>
<sequence>MTDHGCDLLLTNFRLPHGAAAGHRIAVAGGRIAAILEPGAPAPNAREVLDLQGDLLLPGLVDGHMHLDKTLSGLPWQPHAAEPFRQSRIETDQRVLPGLPLGTAERAGYLLRRCMANGTAHVRTHADVLPAFGLSALEGVLQAREAHAHAVTVQVVAFPQAGVMRQGATTMLDLLDAAVRAGADLVGGIDPCDVDRDPAGQLDGIFAVAERRGVGIDIHLHEPGELGLYSLQEICARTRARGMQGKVTVSHGFCLGGIPESKQKAAAALMASSGVSLVTHGAGSATLPPLMLLRRAGVRVFCGNDDVRDTWSPYGTADMLERASVIGWREDLRHDHLLEELFAMISSEGAAALGIERYGIAPGHPANFFTLPAENVPDAIATHPPRRRVFHAGRPVAGTDAGQGAGIPAPRAG</sequence>
<dbReference type="SUPFAM" id="SSF51338">
    <property type="entry name" value="Composite domain of metallo-dependent hydrolases"/>
    <property type="match status" value="1"/>
</dbReference>
<dbReference type="InterPro" id="IPR011059">
    <property type="entry name" value="Metal-dep_hydrolase_composite"/>
</dbReference>
<dbReference type="Proteomes" id="UP001196870">
    <property type="component" value="Unassembled WGS sequence"/>
</dbReference>
<dbReference type="NCBIfam" id="NF004636">
    <property type="entry name" value="PRK05985.1"/>
    <property type="match status" value="1"/>
</dbReference>
<protein>
    <submittedName>
        <fullName evidence="3">Amidohydrolase family protein</fullName>
    </submittedName>
</protein>
<dbReference type="PANTHER" id="PTHR32027">
    <property type="entry name" value="CYTOSINE DEAMINASE"/>
    <property type="match status" value="1"/>
</dbReference>
<dbReference type="PANTHER" id="PTHR32027:SF9">
    <property type="entry name" value="BLL3847 PROTEIN"/>
    <property type="match status" value="1"/>
</dbReference>